<evidence type="ECO:0000313" key="1">
    <source>
        <dbReference type="EMBL" id="SDZ84421.1"/>
    </source>
</evidence>
<reference evidence="3" key="2">
    <citation type="submission" date="2016-10" db="EMBL/GenBank/DDBJ databases">
        <authorList>
            <person name="Varghese N."/>
            <person name="Submissions S."/>
        </authorList>
    </citation>
    <scope>NUCLEOTIDE SEQUENCE [LARGE SCALE GENOMIC DNA]</scope>
    <source>
        <strain evidence="3">DSM 23842</strain>
    </source>
</reference>
<dbReference type="AlphaFoldDB" id="A0A1H3WC72"/>
<keyword evidence="3" id="KW-1185">Reference proteome</keyword>
<dbReference type="Pfam" id="PF13585">
    <property type="entry name" value="CHU_C"/>
    <property type="match status" value="1"/>
</dbReference>
<accession>A0A1H3WC72</accession>
<evidence type="ECO:0000313" key="3">
    <source>
        <dbReference type="Proteomes" id="UP000198846"/>
    </source>
</evidence>
<feature type="non-terminal residue" evidence="1">
    <location>
        <position position="1"/>
    </location>
</feature>
<dbReference type="EMBL" id="FNQK01000003">
    <property type="protein sequence ID" value="SDZ84421.1"/>
    <property type="molecule type" value="Genomic_DNA"/>
</dbReference>
<evidence type="ECO:0000313" key="2">
    <source>
        <dbReference type="EMBL" id="SEA72310.1"/>
    </source>
</evidence>
<protein>
    <submittedName>
        <fullName evidence="1">Gliding motility-associated C-terminal domain-containing protein</fullName>
    </submittedName>
</protein>
<dbReference type="STRING" id="283786.SAMN04487990_1031"/>
<organism evidence="1 3">
    <name type="scientific">Bizionia paragorgiae</name>
    <dbReference type="NCBI Taxonomy" id="283786"/>
    <lineage>
        <taxon>Bacteria</taxon>
        <taxon>Pseudomonadati</taxon>
        <taxon>Bacteroidota</taxon>
        <taxon>Flavobacteriia</taxon>
        <taxon>Flavobacteriales</taxon>
        <taxon>Flavobacteriaceae</taxon>
        <taxon>Bizionia</taxon>
    </lineage>
</organism>
<reference evidence="1 3" key="1">
    <citation type="submission" date="2016-10" db="EMBL/GenBank/DDBJ databases">
        <authorList>
            <person name="de Groot N.N."/>
        </authorList>
    </citation>
    <scope>NUCLEOTIDE SEQUENCE [LARGE SCALE GENOMIC DNA]</scope>
    <source>
        <strain evidence="1 3">DSM 23842</strain>
    </source>
</reference>
<dbReference type="NCBIfam" id="TIGR04131">
    <property type="entry name" value="Bac_Flav_CTERM"/>
    <property type="match status" value="1"/>
</dbReference>
<name>A0A1H3WC72_BIZPA</name>
<dbReference type="InterPro" id="IPR026341">
    <property type="entry name" value="T9SS_type_B"/>
</dbReference>
<dbReference type="OrthoDB" id="9765926at2"/>
<dbReference type="RefSeq" id="WP_143034124.1">
    <property type="nucleotide sequence ID" value="NZ_FNQK01000003.1"/>
</dbReference>
<dbReference type="Proteomes" id="UP000198846">
    <property type="component" value="Unassembled WGS sequence"/>
</dbReference>
<sequence>YFTPNDDGYHDTWNIYGIENQPDAKIFIFDRFGKLLKQLSPTGAGWDGTYNGNPMPTSDYWFTVDYREPGTDNKKSFKAHFTLKR</sequence>
<dbReference type="EMBL" id="FNQK01000033">
    <property type="protein sequence ID" value="SEA72310.1"/>
    <property type="molecule type" value="Genomic_DNA"/>
</dbReference>
<proteinExistence type="predicted"/>
<gene>
    <name evidence="1" type="ORF">SAMN04487990_1031</name>
    <name evidence="2" type="ORF">SAMN04487990_1336</name>
</gene>